<dbReference type="AlphaFoldDB" id="A0A9P5NNM9"/>
<protein>
    <submittedName>
        <fullName evidence="2">Uncharacterized protein</fullName>
    </submittedName>
</protein>
<keyword evidence="3" id="KW-1185">Reference proteome</keyword>
<dbReference type="OrthoDB" id="21502at2759"/>
<accession>A0A9P5NNM9</accession>
<proteinExistence type="predicted"/>
<dbReference type="EMBL" id="JADNYJ010000048">
    <property type="protein sequence ID" value="KAF8900296.1"/>
    <property type="molecule type" value="Genomic_DNA"/>
</dbReference>
<dbReference type="Proteomes" id="UP000724874">
    <property type="component" value="Unassembled WGS sequence"/>
</dbReference>
<dbReference type="Gene3D" id="3.30.559.10">
    <property type="entry name" value="Chloramphenicol acetyltransferase-like domain"/>
    <property type="match status" value="2"/>
</dbReference>
<feature type="transmembrane region" description="Helical" evidence="1">
    <location>
        <begin position="214"/>
        <end position="234"/>
    </location>
</feature>
<organism evidence="2 3">
    <name type="scientific">Gymnopilus junonius</name>
    <name type="common">Spectacular rustgill mushroom</name>
    <name type="synonym">Gymnopilus spectabilis subsp. junonius</name>
    <dbReference type="NCBI Taxonomy" id="109634"/>
    <lineage>
        <taxon>Eukaryota</taxon>
        <taxon>Fungi</taxon>
        <taxon>Dikarya</taxon>
        <taxon>Basidiomycota</taxon>
        <taxon>Agaricomycotina</taxon>
        <taxon>Agaricomycetes</taxon>
        <taxon>Agaricomycetidae</taxon>
        <taxon>Agaricales</taxon>
        <taxon>Agaricineae</taxon>
        <taxon>Hymenogastraceae</taxon>
        <taxon>Gymnopilus</taxon>
    </lineage>
</organism>
<evidence type="ECO:0000256" key="1">
    <source>
        <dbReference type="SAM" id="Phobius"/>
    </source>
</evidence>
<dbReference type="InterPro" id="IPR023213">
    <property type="entry name" value="CAT-like_dom_sf"/>
</dbReference>
<sequence>MDGTKQEYAYYPLTLFDGMMQGTGVTTGWFVEGLLDLGKIDAALRRLVSKWQMLAGRLQYCDVYTYQVKVPLGPLPHGYNAFSLTSRVSSAPITDFLKLPLPFASDVLPNFLFLDPSAPNTPDHWHKNQLPLTYWHLTYFKQPGQEYTCIGVTFPHGLLDGMGIAAVVHALESETLGRPWSVPPALTTGENENKLQLFLDRTSMEVKNRSKNDYHAVSIIGIWFILNFVLWHLWQQLWHKAHRRLILLPPKVYGKLVDDARNAMARDGKVDFRLSTGDVLAAWIFKTVYSQELNQSRRVSLSNQASLRMFSDANLGQYAHNCFIPIPYPLFTVEELKATPVHTLAYKLASARSSLSIGHAIEVYNSLQECVRDSKSSFRKVLPIDLRADESMSMSNMSIARIVDIDWTGAGGGKTICRYKELITGSPILISNIVTIAGRLHDGSTVLDVVLNSKRMKVLEGEVGKLIKAAE</sequence>
<keyword evidence="1" id="KW-0812">Transmembrane</keyword>
<gene>
    <name evidence="2" type="ORF">CPB84DRAFT_1779309</name>
</gene>
<comment type="caution">
    <text evidence="2">The sequence shown here is derived from an EMBL/GenBank/DDBJ whole genome shotgun (WGS) entry which is preliminary data.</text>
</comment>
<reference evidence="2" key="1">
    <citation type="submission" date="2020-11" db="EMBL/GenBank/DDBJ databases">
        <authorList>
            <consortium name="DOE Joint Genome Institute"/>
            <person name="Ahrendt S."/>
            <person name="Riley R."/>
            <person name="Andreopoulos W."/>
            <person name="LaButti K."/>
            <person name="Pangilinan J."/>
            <person name="Ruiz-duenas F.J."/>
            <person name="Barrasa J.M."/>
            <person name="Sanchez-Garcia M."/>
            <person name="Camarero S."/>
            <person name="Miyauchi S."/>
            <person name="Serrano A."/>
            <person name="Linde D."/>
            <person name="Babiker R."/>
            <person name="Drula E."/>
            <person name="Ayuso-Fernandez I."/>
            <person name="Pacheco R."/>
            <person name="Padilla G."/>
            <person name="Ferreira P."/>
            <person name="Barriuso J."/>
            <person name="Kellner H."/>
            <person name="Castanera R."/>
            <person name="Alfaro M."/>
            <person name="Ramirez L."/>
            <person name="Pisabarro A.G."/>
            <person name="Kuo A."/>
            <person name="Tritt A."/>
            <person name="Lipzen A."/>
            <person name="He G."/>
            <person name="Yan M."/>
            <person name="Ng V."/>
            <person name="Cullen D."/>
            <person name="Martin F."/>
            <person name="Rosso M.-N."/>
            <person name="Henrissat B."/>
            <person name="Hibbett D."/>
            <person name="Martinez A.T."/>
            <person name="Grigoriev I.V."/>
        </authorList>
    </citation>
    <scope>NUCLEOTIDE SEQUENCE</scope>
    <source>
        <strain evidence="2">AH 44721</strain>
    </source>
</reference>
<keyword evidence="1" id="KW-1133">Transmembrane helix</keyword>
<evidence type="ECO:0000313" key="3">
    <source>
        <dbReference type="Proteomes" id="UP000724874"/>
    </source>
</evidence>
<evidence type="ECO:0000313" key="2">
    <source>
        <dbReference type="EMBL" id="KAF8900296.1"/>
    </source>
</evidence>
<keyword evidence="1" id="KW-0472">Membrane</keyword>
<name>A0A9P5NNM9_GYMJU</name>